<organism evidence="1 2">
    <name type="scientific">Aristaeella lactis</name>
    <dbReference type="NCBI Taxonomy" id="3046383"/>
    <lineage>
        <taxon>Bacteria</taxon>
        <taxon>Bacillati</taxon>
        <taxon>Bacillota</taxon>
        <taxon>Clostridia</taxon>
        <taxon>Eubacteriales</taxon>
        <taxon>Aristaeellaceae</taxon>
        <taxon>Aristaeella</taxon>
    </lineage>
</organism>
<dbReference type="EMBL" id="FWXZ01000002">
    <property type="protein sequence ID" value="SMC57536.1"/>
    <property type="molecule type" value="Genomic_DNA"/>
</dbReference>
<name>A0AC61PKW6_9FIRM</name>
<dbReference type="Proteomes" id="UP000192328">
    <property type="component" value="Unassembled WGS sequence"/>
</dbReference>
<accession>A0AC61PKW6</accession>
<comment type="caution">
    <text evidence="1">The sequence shown here is derived from an EMBL/GenBank/DDBJ whole genome shotgun (WGS) entry which is preliminary data.</text>
</comment>
<evidence type="ECO:0000313" key="1">
    <source>
        <dbReference type="EMBL" id="SMC57536.1"/>
    </source>
</evidence>
<keyword evidence="1" id="KW-0238">DNA-binding</keyword>
<reference evidence="1" key="1">
    <citation type="submission" date="2017-04" db="EMBL/GenBank/DDBJ databases">
        <authorList>
            <person name="Varghese N."/>
            <person name="Submissions S."/>
        </authorList>
    </citation>
    <scope>NUCLEOTIDE SEQUENCE</scope>
    <source>
        <strain evidence="1">WTE2008</strain>
    </source>
</reference>
<gene>
    <name evidence="1" type="ORF">SAMN06297397_1447</name>
</gene>
<evidence type="ECO:0000313" key="2">
    <source>
        <dbReference type="Proteomes" id="UP000192328"/>
    </source>
</evidence>
<sequence>MNMNVGSVIKRLRTEHSVTQEELAGHLGISYQAVSKWETGATMPDITLLPELAAFFGVRIDELFSVDREDELERIDTMLQRETMTDRNYAYAKRVLDGILQENPKDIGAIKRYARVYLEKTNTDLLAAGRMLETAMELSPLDEEIYFLYRSVRGGNGYKQHSDNDWFIRVCEPYARKYPQNRHLYFMLIEAMTDKKYFDRAEELLNAVRFEGENRYMKEVLLGDIALARGEEEKAREIWSSIPGDDWLGQQEAGERFNRINEYEKAIECFKNAYDAQTEEPRKLDMIYSLAFLYKKLGRCAEAKEAWELIADTLISGYGMTEEDNDVKWPRREIARLDQLMNAQG</sequence>
<keyword evidence="2" id="KW-1185">Reference proteome</keyword>
<proteinExistence type="predicted"/>
<protein>
    <submittedName>
        <fullName evidence="1">DNA-binding transcriptional regulator, XRE-family HTH domain</fullName>
    </submittedName>
</protein>